<evidence type="ECO:0000313" key="2">
    <source>
        <dbReference type="Proteomes" id="UP000836387"/>
    </source>
</evidence>
<dbReference type="EMBL" id="CADEHS020000055">
    <property type="protein sequence ID" value="CAG9949262.1"/>
    <property type="molecule type" value="Genomic_DNA"/>
</dbReference>
<evidence type="ECO:0000313" key="1">
    <source>
        <dbReference type="EMBL" id="CAG9949262.1"/>
    </source>
</evidence>
<organism evidence="1 2">
    <name type="scientific">Clonostachys rosea f. rosea IK726</name>
    <dbReference type="NCBI Taxonomy" id="1349383"/>
    <lineage>
        <taxon>Eukaryota</taxon>
        <taxon>Fungi</taxon>
        <taxon>Dikarya</taxon>
        <taxon>Ascomycota</taxon>
        <taxon>Pezizomycotina</taxon>
        <taxon>Sordariomycetes</taxon>
        <taxon>Hypocreomycetidae</taxon>
        <taxon>Hypocreales</taxon>
        <taxon>Bionectriaceae</taxon>
        <taxon>Clonostachys</taxon>
    </lineage>
</organism>
<dbReference type="Proteomes" id="UP000836387">
    <property type="component" value="Unassembled WGS sequence"/>
</dbReference>
<keyword evidence="2" id="KW-1185">Reference proteome</keyword>
<name>A0ACA9U8X5_BIOOC</name>
<reference evidence="1" key="1">
    <citation type="submission" date="2020-04" db="EMBL/GenBank/DDBJ databases">
        <authorList>
            <person name="Broberg M."/>
        </authorList>
    </citation>
    <scope>NUCLEOTIDE SEQUENCE</scope>
</reference>
<proteinExistence type="predicted"/>
<comment type="caution">
    <text evidence="1">The sequence shown here is derived from an EMBL/GenBank/DDBJ whole genome shotgun (WGS) entry which is preliminary data.</text>
</comment>
<protein>
    <submittedName>
        <fullName evidence="1">Uncharacterized protein</fullName>
    </submittedName>
</protein>
<accession>A0ACA9U8X5</accession>
<gene>
    <name evidence="1" type="ORF">CRV2_00014567</name>
</gene>
<reference evidence="1" key="2">
    <citation type="submission" date="2021-10" db="EMBL/GenBank/DDBJ databases">
        <authorList>
            <person name="Piombo E."/>
        </authorList>
    </citation>
    <scope>NUCLEOTIDE SEQUENCE</scope>
</reference>
<sequence length="709" mass="79416">MNESPSSQNQASTMMNAIAILSPIETLPTEIIQHIAELCTWDSAAPVDGRPSEKDAWRYRLSNGESCPATYARCHAYLARANSHLYDVLNKGLYTRNLVRDPGRLSCIRWAVRHNRLETLQRAHQYGGDLSRYGHDPIPDFRHVADGVYHFVRVNNVQVPLQYLEGLATPLVDAVRNGFSDIFAFLLRSGADVNISCEPEGYCRFNSGTNTYIYPLHLALAHGHTEYAEALVHHGAYMSAHKISAIDEVHENQLHDVLSVLLQRIDPVSMIGKLHFAAKTQNLDLLKEIIHCPGLDINARDWYMKCALCLAVESAEDDLDAIRLLLQHPDIRCSLPDEDTFITPFHIAAKRGRLDIIQLLMPMPGAEDICRGDNAQSLLHLAARQSNEEIFDFFLSQPDVDIPEQRLGWGSLLHTACKGEDDDKSRDFVQHMIDNGIPLETTHLTLNSTIYHGNIRTAIKILPYVPDAHMTLPYEPAFPRRFLGPTTPLHYTLMEPHPDQTLLVNELVARGVDVDAFTSTDTQRRRLLGCGGTPLFFATAFARNIDCMRHLIEAGADLNVLVHGQSPIVEHFSVEPGEKPSMSLLAGVLTYVWRDREGVVECRLKHPTRREVPLEENMSGLTDRVLLLLKHGAQLGKAGNSPSALKLICLEAEQSSSLTFLQWIISNATSSNVDRKHVDDLIREFQLREGNPMSSDIRDTLVGFGNMLK</sequence>